<evidence type="ECO:0000256" key="17">
    <source>
        <dbReference type="SAM" id="SignalP"/>
    </source>
</evidence>
<feature type="binding site" evidence="16">
    <location>
        <position position="111"/>
    </location>
    <ligand>
        <name>substrate</name>
    </ligand>
</feature>
<keyword evidence="10" id="KW-0574">Periplasm</keyword>
<feature type="binding site" evidence="16">
    <location>
        <position position="141"/>
    </location>
    <ligand>
        <name>substrate</name>
    </ligand>
</feature>
<dbReference type="InterPro" id="IPR001940">
    <property type="entry name" value="Peptidase_S1C"/>
</dbReference>
<accession>A0A5N0TEV0</accession>
<feature type="binding site" evidence="16">
    <location>
        <begin position="212"/>
        <end position="214"/>
    </location>
    <ligand>
        <name>substrate</name>
    </ligand>
</feature>
<dbReference type="PROSITE" id="PS50106">
    <property type="entry name" value="PDZ"/>
    <property type="match status" value="2"/>
</dbReference>
<evidence type="ECO:0000256" key="6">
    <source>
        <dbReference type="ARBA" id="ARBA00013958"/>
    </source>
</evidence>
<keyword evidence="9" id="KW-0677">Repeat</keyword>
<evidence type="ECO:0000256" key="9">
    <source>
        <dbReference type="ARBA" id="ARBA00022737"/>
    </source>
</evidence>
<keyword evidence="12" id="KW-0720">Serine protease</keyword>
<dbReference type="InterPro" id="IPR009003">
    <property type="entry name" value="Peptidase_S1_PA"/>
</dbReference>
<keyword evidence="20" id="KW-1185">Reference proteome</keyword>
<dbReference type="Pfam" id="PF13180">
    <property type="entry name" value="PDZ_2"/>
    <property type="match status" value="1"/>
</dbReference>
<evidence type="ECO:0000256" key="11">
    <source>
        <dbReference type="ARBA" id="ARBA00022801"/>
    </source>
</evidence>
<feature type="active site" description="Charge relay system" evidence="15">
    <location>
        <position position="141"/>
    </location>
</feature>
<gene>
    <name evidence="19" type="ORF">F3N42_02680</name>
</gene>
<evidence type="ECO:0000256" key="15">
    <source>
        <dbReference type="PIRSR" id="PIRSR611782-1"/>
    </source>
</evidence>
<feature type="active site" description="Charge relay system" evidence="15">
    <location>
        <position position="214"/>
    </location>
</feature>
<evidence type="ECO:0000313" key="20">
    <source>
        <dbReference type="Proteomes" id="UP000325372"/>
    </source>
</evidence>
<dbReference type="Gene3D" id="2.30.42.10">
    <property type="match status" value="2"/>
</dbReference>
<feature type="active site" description="Charge relay system" evidence="15">
    <location>
        <position position="111"/>
    </location>
</feature>
<evidence type="ECO:0000256" key="14">
    <source>
        <dbReference type="ARBA" id="ARBA00032850"/>
    </source>
</evidence>
<comment type="caution">
    <text evidence="19">The sequence shown here is derived from an EMBL/GenBank/DDBJ whole genome shotgun (WGS) entry which is preliminary data.</text>
</comment>
<dbReference type="Gene3D" id="2.40.10.120">
    <property type="match status" value="1"/>
</dbReference>
<organism evidence="19 20">
    <name type="scientific">Marinihelvus fidelis</name>
    <dbReference type="NCBI Taxonomy" id="2613842"/>
    <lineage>
        <taxon>Bacteria</taxon>
        <taxon>Pseudomonadati</taxon>
        <taxon>Pseudomonadota</taxon>
        <taxon>Gammaproteobacteria</taxon>
        <taxon>Chromatiales</taxon>
        <taxon>Wenzhouxiangellaceae</taxon>
        <taxon>Marinihelvus</taxon>
    </lineage>
</organism>
<dbReference type="EC" id="3.4.21.107" evidence="5"/>
<proteinExistence type="inferred from homology"/>
<dbReference type="SMART" id="SM00228">
    <property type="entry name" value="PDZ"/>
    <property type="match status" value="2"/>
</dbReference>
<dbReference type="InterPro" id="IPR001478">
    <property type="entry name" value="PDZ"/>
</dbReference>
<feature type="signal peptide" evidence="17">
    <location>
        <begin position="1"/>
        <end position="16"/>
    </location>
</feature>
<dbReference type="AlphaFoldDB" id="A0A5N0TEV0"/>
<evidence type="ECO:0000256" key="3">
    <source>
        <dbReference type="ARBA" id="ARBA00004418"/>
    </source>
</evidence>
<name>A0A5N0TEV0_9GAMM</name>
<dbReference type="NCBIfam" id="TIGR02037">
    <property type="entry name" value="degP_htrA_DO"/>
    <property type="match status" value="1"/>
</dbReference>
<dbReference type="InterPro" id="IPR041489">
    <property type="entry name" value="PDZ_6"/>
</dbReference>
<feature type="domain" description="PDZ" evidence="18">
    <location>
        <begin position="266"/>
        <end position="323"/>
    </location>
</feature>
<feature type="chain" id="PRO_5038406805" description="Probable periplasmic serine endoprotease DegP-like" evidence="17">
    <location>
        <begin position="17"/>
        <end position="475"/>
    </location>
</feature>
<feature type="domain" description="PDZ" evidence="18">
    <location>
        <begin position="366"/>
        <end position="436"/>
    </location>
</feature>
<reference evidence="19 20" key="1">
    <citation type="submission" date="2019-09" db="EMBL/GenBank/DDBJ databases">
        <title>Wenzhouxiangella sp. Genome sequencing and assembly.</title>
        <authorList>
            <person name="Zhang R."/>
        </authorList>
    </citation>
    <scope>NUCLEOTIDE SEQUENCE [LARGE SCALE GENOMIC DNA]</scope>
    <source>
        <strain evidence="19 20">W260</strain>
    </source>
</reference>
<dbReference type="PRINTS" id="PR00834">
    <property type="entry name" value="PROTEASES2C"/>
</dbReference>
<comment type="similarity">
    <text evidence="4">Belongs to the peptidase S1C family.</text>
</comment>
<evidence type="ECO:0000256" key="8">
    <source>
        <dbReference type="ARBA" id="ARBA00022729"/>
    </source>
</evidence>
<dbReference type="GO" id="GO:0004252">
    <property type="term" value="F:serine-type endopeptidase activity"/>
    <property type="evidence" value="ECO:0007669"/>
    <property type="project" value="InterPro"/>
</dbReference>
<keyword evidence="8 17" id="KW-0732">Signal</keyword>
<dbReference type="SUPFAM" id="SSF50494">
    <property type="entry name" value="Trypsin-like serine proteases"/>
    <property type="match status" value="1"/>
</dbReference>
<protein>
    <recommendedName>
        <fullName evidence="6">Probable periplasmic serine endoprotease DegP-like</fullName>
        <ecNumber evidence="5">3.4.21.107</ecNumber>
    </recommendedName>
    <alternativeName>
        <fullName evidence="14">Protease Do</fullName>
    </alternativeName>
</protein>
<evidence type="ECO:0000256" key="5">
    <source>
        <dbReference type="ARBA" id="ARBA00013035"/>
    </source>
</evidence>
<dbReference type="SUPFAM" id="SSF50156">
    <property type="entry name" value="PDZ domain-like"/>
    <property type="match status" value="2"/>
</dbReference>
<evidence type="ECO:0000256" key="12">
    <source>
        <dbReference type="ARBA" id="ARBA00022825"/>
    </source>
</evidence>
<sequence length="475" mass="50648">MLALGAALLMAAAAQARVTGLPDFTELVEDVGPAVVNIRVTQFGDQAENQLRQQNTDPDAQPSPYGQEDVPEFFRRFFGTPDGRGFSQPDRSGAGSGFIVDESGYVVTNHHVVDGADEIIVRLADRREFEAELVGSDPLSDIALLKIEAANLPALEWGDSGALRQGEWVIAIGSPFNFDQSVTAGIVSATGRSNANQAYVPFIQTDVAINRGNSGGPLLNMDGQVVGVNSWILSSSGGYIGLSFSIPADVAVSTTSQLREHGTVRRGLLGVQVGEVTRELAEALDLDRPVGALVNDVTDDSAAEEAGIEPGDIILAFNGQSIETWNDLPPLVGANPPGTEATVLVSRNGREREFDVVLHALEEDEQTLLGDEEEEPASSNVLGLAVENLGEDRRRRAEAPEGGVLVAEVESAAAWRAGIRPGDLILMINTRPIDGVDDFQDIVEDLPEGRAVALRVWRNGNTSFLAYTPDEGDMD</sequence>
<dbReference type="PANTHER" id="PTHR22939:SF130">
    <property type="entry name" value="PERIPLASMIC SERINE ENDOPROTEASE DEGP-LIKE-RELATED"/>
    <property type="match status" value="1"/>
</dbReference>
<evidence type="ECO:0000256" key="13">
    <source>
        <dbReference type="ARBA" id="ARBA00023016"/>
    </source>
</evidence>
<evidence type="ECO:0000256" key="2">
    <source>
        <dbReference type="ARBA" id="ARBA00002610"/>
    </source>
</evidence>
<evidence type="ECO:0000256" key="1">
    <source>
        <dbReference type="ARBA" id="ARBA00001772"/>
    </source>
</evidence>
<dbReference type="PANTHER" id="PTHR22939">
    <property type="entry name" value="SERINE PROTEASE FAMILY S1C HTRA-RELATED"/>
    <property type="match status" value="1"/>
</dbReference>
<evidence type="ECO:0000259" key="18">
    <source>
        <dbReference type="PROSITE" id="PS50106"/>
    </source>
</evidence>
<dbReference type="EMBL" id="VYXP01000002">
    <property type="protein sequence ID" value="KAA9133582.1"/>
    <property type="molecule type" value="Genomic_DNA"/>
</dbReference>
<dbReference type="InterPro" id="IPR036034">
    <property type="entry name" value="PDZ_sf"/>
</dbReference>
<dbReference type="GO" id="GO:0042597">
    <property type="term" value="C:periplasmic space"/>
    <property type="evidence" value="ECO:0007669"/>
    <property type="project" value="UniProtKB-SubCell"/>
</dbReference>
<comment type="catalytic activity">
    <reaction evidence="1">
        <text>Acts on substrates that are at least partially unfolded. The cleavage site P1 residue is normally between a pair of hydrophobic residues, such as Val-|-Val.</text>
        <dbReference type="EC" id="3.4.21.107"/>
    </reaction>
</comment>
<dbReference type="Pfam" id="PF17820">
    <property type="entry name" value="PDZ_6"/>
    <property type="match status" value="1"/>
</dbReference>
<dbReference type="GO" id="GO:0006508">
    <property type="term" value="P:proteolysis"/>
    <property type="evidence" value="ECO:0007669"/>
    <property type="project" value="UniProtKB-KW"/>
</dbReference>
<evidence type="ECO:0000256" key="4">
    <source>
        <dbReference type="ARBA" id="ARBA00010541"/>
    </source>
</evidence>
<dbReference type="Pfam" id="PF13365">
    <property type="entry name" value="Trypsin_2"/>
    <property type="match status" value="1"/>
</dbReference>
<keyword evidence="11" id="KW-0378">Hydrolase</keyword>
<keyword evidence="13" id="KW-0346">Stress response</keyword>
<evidence type="ECO:0000256" key="16">
    <source>
        <dbReference type="PIRSR" id="PIRSR611782-2"/>
    </source>
</evidence>
<evidence type="ECO:0000313" key="19">
    <source>
        <dbReference type="EMBL" id="KAA9133582.1"/>
    </source>
</evidence>
<keyword evidence="7 19" id="KW-0645">Protease</keyword>
<comment type="function">
    <text evidence="2">Might be efficient in the degradation of transiently denatured and unfolded proteins which accumulate in the periplasm following stress conditions.</text>
</comment>
<evidence type="ECO:0000256" key="10">
    <source>
        <dbReference type="ARBA" id="ARBA00022764"/>
    </source>
</evidence>
<dbReference type="InterPro" id="IPR011782">
    <property type="entry name" value="Pept_S1C_Do"/>
</dbReference>
<dbReference type="Proteomes" id="UP000325372">
    <property type="component" value="Unassembled WGS sequence"/>
</dbReference>
<dbReference type="CDD" id="cd10839">
    <property type="entry name" value="cpPDZ1_DegP-like"/>
    <property type="match status" value="1"/>
</dbReference>
<evidence type="ECO:0000256" key="7">
    <source>
        <dbReference type="ARBA" id="ARBA00022670"/>
    </source>
</evidence>
<comment type="subcellular location">
    <subcellularLocation>
        <location evidence="3">Periplasm</location>
    </subcellularLocation>
</comment>